<reference evidence="2 3" key="1">
    <citation type="submission" date="2022-03" db="EMBL/GenBank/DDBJ databases">
        <authorList>
            <person name="Jo J.-H."/>
            <person name="Im W.-T."/>
        </authorList>
    </citation>
    <scope>NUCLEOTIDE SEQUENCE [LARGE SCALE GENOMIC DNA]</scope>
    <source>
        <strain evidence="2 3">SM33</strain>
    </source>
</reference>
<dbReference type="Pfam" id="PF07238">
    <property type="entry name" value="PilZ"/>
    <property type="match status" value="1"/>
</dbReference>
<evidence type="ECO:0000313" key="2">
    <source>
        <dbReference type="EMBL" id="MCH8616530.1"/>
    </source>
</evidence>
<accession>A0ABS9VNH3</accession>
<gene>
    <name evidence="2" type="ORF">LZ016_10510</name>
</gene>
<evidence type="ECO:0000259" key="1">
    <source>
        <dbReference type="Pfam" id="PF07238"/>
    </source>
</evidence>
<feature type="domain" description="PilZ" evidence="1">
    <location>
        <begin position="12"/>
        <end position="98"/>
    </location>
</feature>
<dbReference type="RefSeq" id="WP_241447511.1">
    <property type="nucleotide sequence ID" value="NZ_JAKZHW010000001.1"/>
</dbReference>
<dbReference type="EMBL" id="JAKZHW010000001">
    <property type="protein sequence ID" value="MCH8616530.1"/>
    <property type="molecule type" value="Genomic_DNA"/>
</dbReference>
<keyword evidence="3" id="KW-1185">Reference proteome</keyword>
<dbReference type="SUPFAM" id="SSF141371">
    <property type="entry name" value="PilZ domain-like"/>
    <property type="match status" value="1"/>
</dbReference>
<protein>
    <submittedName>
        <fullName evidence="2">PilZ domain-containing protein</fullName>
    </submittedName>
</protein>
<sequence length="122" mass="13202">MSTFGKSEGGGRRFAPRSAAPLVGLLTTMQGTRSAVIVDVSATGARLRGKDLPGKWSDFFISLDGVVTFGTVQWEDGDERGVEFDARLDPGDEKILLDKIRDARGIPEFKAAFEDWTSGLAH</sequence>
<proteinExistence type="predicted"/>
<dbReference type="Proteomes" id="UP001203058">
    <property type="component" value="Unassembled WGS sequence"/>
</dbReference>
<organism evidence="2 3">
    <name type="scientific">Sphingomonas telluris</name>
    <dbReference type="NCBI Taxonomy" id="2907998"/>
    <lineage>
        <taxon>Bacteria</taxon>
        <taxon>Pseudomonadati</taxon>
        <taxon>Pseudomonadota</taxon>
        <taxon>Alphaproteobacteria</taxon>
        <taxon>Sphingomonadales</taxon>
        <taxon>Sphingomonadaceae</taxon>
        <taxon>Sphingomonas</taxon>
    </lineage>
</organism>
<evidence type="ECO:0000313" key="3">
    <source>
        <dbReference type="Proteomes" id="UP001203058"/>
    </source>
</evidence>
<dbReference type="InterPro" id="IPR009875">
    <property type="entry name" value="PilZ_domain"/>
</dbReference>
<name>A0ABS9VNH3_9SPHN</name>
<comment type="caution">
    <text evidence="2">The sequence shown here is derived from an EMBL/GenBank/DDBJ whole genome shotgun (WGS) entry which is preliminary data.</text>
</comment>